<dbReference type="Gene3D" id="1.20.120.1780">
    <property type="entry name" value="UbiA prenyltransferase"/>
    <property type="match status" value="1"/>
</dbReference>
<dbReference type="Pfam" id="PF01040">
    <property type="entry name" value="UbiA"/>
    <property type="match status" value="1"/>
</dbReference>
<evidence type="ECO:0000256" key="9">
    <source>
        <dbReference type="SAM" id="Phobius"/>
    </source>
</evidence>
<name>A0ABP8N8L3_9BACT</name>
<evidence type="ECO:0000313" key="11">
    <source>
        <dbReference type="Proteomes" id="UP001500067"/>
    </source>
</evidence>
<evidence type="ECO:0000256" key="3">
    <source>
        <dbReference type="ARBA" id="ARBA00005985"/>
    </source>
</evidence>
<evidence type="ECO:0000256" key="2">
    <source>
        <dbReference type="ARBA" id="ARBA00004141"/>
    </source>
</evidence>
<organism evidence="10 11">
    <name type="scientific">Nemorincola caseinilytica</name>
    <dbReference type="NCBI Taxonomy" id="2054315"/>
    <lineage>
        <taxon>Bacteria</taxon>
        <taxon>Pseudomonadati</taxon>
        <taxon>Bacteroidota</taxon>
        <taxon>Chitinophagia</taxon>
        <taxon>Chitinophagales</taxon>
        <taxon>Chitinophagaceae</taxon>
        <taxon>Nemorincola</taxon>
    </lineage>
</organism>
<dbReference type="RefSeq" id="WP_345078604.1">
    <property type="nucleotide sequence ID" value="NZ_BAABFA010000005.1"/>
</dbReference>
<feature type="transmembrane region" description="Helical" evidence="9">
    <location>
        <begin position="97"/>
        <end position="114"/>
    </location>
</feature>
<comment type="subcellular location">
    <subcellularLocation>
        <location evidence="2">Membrane</location>
        <topology evidence="2">Multi-pass membrane protein</topology>
    </subcellularLocation>
</comment>
<comment type="similarity">
    <text evidence="3">Belongs to the UbiA prenyltransferase family.</text>
</comment>
<sequence>MQTAVSHPGKVRRYLSLIKFSHTIFALPFAFIGFTIGTLELVRQGTGQVFQWPLLVKMLLCMVFARSAAMAFNRYLDRRFDALNPRTAMREIPAGAISPRSALVFTIINCLLFIATTYTINTACFSLSFVALFVVLFYSYTKRFTALCHLVLGVGLSLSPIGAYLAVTGHFALFPLLFSFAVLTWVAGFDIIYALQDEEFDRSQKLHSIPAALGVRNALYVSSLLHVLSAAFVIWAGIEGSMHLIYWTGAAFYAALLVYQHMLVKPNDLSKVGMAFANTNGIASVVFAVFTIAALLLA</sequence>
<feature type="transmembrane region" description="Helical" evidence="9">
    <location>
        <begin position="147"/>
        <end position="167"/>
    </location>
</feature>
<feature type="transmembrane region" description="Helical" evidence="9">
    <location>
        <begin position="173"/>
        <end position="196"/>
    </location>
</feature>
<gene>
    <name evidence="10" type="ORF">GCM10023093_07010</name>
</gene>
<evidence type="ECO:0000256" key="5">
    <source>
        <dbReference type="ARBA" id="ARBA00022679"/>
    </source>
</evidence>
<reference evidence="11" key="1">
    <citation type="journal article" date="2019" name="Int. J. Syst. Evol. Microbiol.">
        <title>The Global Catalogue of Microorganisms (GCM) 10K type strain sequencing project: providing services to taxonomists for standard genome sequencing and annotation.</title>
        <authorList>
            <consortium name="The Broad Institute Genomics Platform"/>
            <consortium name="The Broad Institute Genome Sequencing Center for Infectious Disease"/>
            <person name="Wu L."/>
            <person name="Ma J."/>
        </authorList>
    </citation>
    <scope>NUCLEOTIDE SEQUENCE [LARGE SCALE GENOMIC DNA]</scope>
    <source>
        <strain evidence="11">JCM 32105</strain>
    </source>
</reference>
<dbReference type="InterPro" id="IPR039653">
    <property type="entry name" value="Prenyltransferase"/>
</dbReference>
<evidence type="ECO:0000256" key="6">
    <source>
        <dbReference type="ARBA" id="ARBA00022692"/>
    </source>
</evidence>
<feature type="transmembrane region" description="Helical" evidence="9">
    <location>
        <begin position="276"/>
        <end position="297"/>
    </location>
</feature>
<evidence type="ECO:0000256" key="7">
    <source>
        <dbReference type="ARBA" id="ARBA00022989"/>
    </source>
</evidence>
<keyword evidence="7 9" id="KW-1133">Transmembrane helix</keyword>
<accession>A0ABP8N8L3</accession>
<feature type="transmembrane region" description="Helical" evidence="9">
    <location>
        <begin position="244"/>
        <end position="264"/>
    </location>
</feature>
<dbReference type="InterPro" id="IPR044878">
    <property type="entry name" value="UbiA_sf"/>
</dbReference>
<dbReference type="PANTHER" id="PTHR11048">
    <property type="entry name" value="PRENYLTRANSFERASES"/>
    <property type="match status" value="1"/>
</dbReference>
<comment type="cofactor">
    <cofactor evidence="1">
        <name>Mg(2+)</name>
        <dbReference type="ChEBI" id="CHEBI:18420"/>
    </cofactor>
</comment>
<dbReference type="PANTHER" id="PTHR11048:SF28">
    <property type="entry name" value="4-HYDROXYBENZOATE POLYPRENYLTRANSFERASE, MITOCHONDRIAL"/>
    <property type="match status" value="1"/>
</dbReference>
<proteinExistence type="inferred from homology"/>
<feature type="transmembrane region" description="Helical" evidence="9">
    <location>
        <begin position="120"/>
        <end position="140"/>
    </location>
</feature>
<comment type="caution">
    <text evidence="10">The sequence shown here is derived from an EMBL/GenBank/DDBJ whole genome shotgun (WGS) entry which is preliminary data.</text>
</comment>
<dbReference type="EMBL" id="BAABFA010000005">
    <property type="protein sequence ID" value="GAA4461756.1"/>
    <property type="molecule type" value="Genomic_DNA"/>
</dbReference>
<keyword evidence="5" id="KW-0808">Transferase</keyword>
<feature type="transmembrane region" description="Helical" evidence="9">
    <location>
        <begin position="217"/>
        <end position="238"/>
    </location>
</feature>
<keyword evidence="8 9" id="KW-0472">Membrane</keyword>
<dbReference type="InterPro" id="IPR000537">
    <property type="entry name" value="UbiA_prenyltransferase"/>
</dbReference>
<evidence type="ECO:0000256" key="8">
    <source>
        <dbReference type="ARBA" id="ARBA00023136"/>
    </source>
</evidence>
<evidence type="ECO:0000256" key="4">
    <source>
        <dbReference type="ARBA" id="ARBA00022475"/>
    </source>
</evidence>
<keyword evidence="6 9" id="KW-0812">Transmembrane</keyword>
<keyword evidence="11" id="KW-1185">Reference proteome</keyword>
<feature type="transmembrane region" description="Helical" evidence="9">
    <location>
        <begin position="20"/>
        <end position="42"/>
    </location>
</feature>
<evidence type="ECO:0000313" key="10">
    <source>
        <dbReference type="EMBL" id="GAA4461756.1"/>
    </source>
</evidence>
<evidence type="ECO:0000256" key="1">
    <source>
        <dbReference type="ARBA" id="ARBA00001946"/>
    </source>
</evidence>
<dbReference type="Gene3D" id="1.10.357.140">
    <property type="entry name" value="UbiA prenyltransferase"/>
    <property type="match status" value="1"/>
</dbReference>
<dbReference type="NCBIfam" id="TIGR01475">
    <property type="entry name" value="ubiA_other"/>
    <property type="match status" value="1"/>
</dbReference>
<dbReference type="Proteomes" id="UP001500067">
    <property type="component" value="Unassembled WGS sequence"/>
</dbReference>
<keyword evidence="4" id="KW-1003">Cell membrane</keyword>
<dbReference type="CDD" id="cd13959">
    <property type="entry name" value="PT_UbiA_COQ2"/>
    <property type="match status" value="1"/>
</dbReference>
<feature type="transmembrane region" description="Helical" evidence="9">
    <location>
        <begin position="54"/>
        <end position="76"/>
    </location>
</feature>
<protein>
    <submittedName>
        <fullName evidence="10">UbiA-like polyprenyltransferase</fullName>
    </submittedName>
</protein>
<dbReference type="InterPro" id="IPR006371">
    <property type="entry name" value="Polyprenyltransferase_UbiA-li"/>
</dbReference>